<dbReference type="Proteomes" id="UP001215280">
    <property type="component" value="Unassembled WGS sequence"/>
</dbReference>
<dbReference type="EMBL" id="JARJLG010000258">
    <property type="protein sequence ID" value="KAJ7722436.1"/>
    <property type="molecule type" value="Genomic_DNA"/>
</dbReference>
<dbReference type="Gene3D" id="3.80.10.10">
    <property type="entry name" value="Ribonuclease Inhibitor"/>
    <property type="match status" value="1"/>
</dbReference>
<comment type="caution">
    <text evidence="1">The sequence shown here is derived from an EMBL/GenBank/DDBJ whole genome shotgun (WGS) entry which is preliminary data.</text>
</comment>
<keyword evidence="2" id="KW-1185">Reference proteome</keyword>
<dbReference type="SUPFAM" id="SSF52047">
    <property type="entry name" value="RNI-like"/>
    <property type="match status" value="1"/>
</dbReference>
<organism evidence="1 2">
    <name type="scientific">Mycena maculata</name>
    <dbReference type="NCBI Taxonomy" id="230809"/>
    <lineage>
        <taxon>Eukaryota</taxon>
        <taxon>Fungi</taxon>
        <taxon>Dikarya</taxon>
        <taxon>Basidiomycota</taxon>
        <taxon>Agaricomycotina</taxon>
        <taxon>Agaricomycetes</taxon>
        <taxon>Agaricomycetidae</taxon>
        <taxon>Agaricales</taxon>
        <taxon>Marasmiineae</taxon>
        <taxon>Mycenaceae</taxon>
        <taxon>Mycena</taxon>
    </lineage>
</organism>
<protein>
    <submittedName>
        <fullName evidence="1">Uncharacterized protein</fullName>
    </submittedName>
</protein>
<dbReference type="AlphaFoldDB" id="A0AAD7HLC3"/>
<name>A0AAD7HLC3_9AGAR</name>
<accession>A0AAD7HLC3</accession>
<evidence type="ECO:0000313" key="2">
    <source>
        <dbReference type="Proteomes" id="UP001215280"/>
    </source>
</evidence>
<gene>
    <name evidence="1" type="ORF">DFH07DRAFT_288186</name>
</gene>
<sequence>MQQAHRWINIALPMTPNAFHLFFQAPTHPFPLLETIHVGDADDDTVGGISDAPKLREISFHYLSTVDKLLPLPFHQIQELSIASASGEACDLLLGVFSNLQTLIIGTSEQIYWHTLPPPQAREAVRKLVLRGDDARRHSAMDVLNVMNLPNLQELQLLDFANLDIPSVVSHVQRSGSQIATLCLRNTQIRGKDLLDLLRALPTVETLTMTKLIPNAITDTVLKALISAPHDTSHDTSQPTEIILPSLTKVVLDGTYLFSTDALLTMLESRLAAGNPCSALDVIDIALPNRLIGSCDLTRFANLRDARFSRLICLDGDKVPVWIRDGHWPR</sequence>
<dbReference type="InterPro" id="IPR032675">
    <property type="entry name" value="LRR_dom_sf"/>
</dbReference>
<evidence type="ECO:0000313" key="1">
    <source>
        <dbReference type="EMBL" id="KAJ7722436.1"/>
    </source>
</evidence>
<reference evidence="1" key="1">
    <citation type="submission" date="2023-03" db="EMBL/GenBank/DDBJ databases">
        <title>Massive genome expansion in bonnet fungi (Mycena s.s.) driven by repeated elements and novel gene families across ecological guilds.</title>
        <authorList>
            <consortium name="Lawrence Berkeley National Laboratory"/>
            <person name="Harder C.B."/>
            <person name="Miyauchi S."/>
            <person name="Viragh M."/>
            <person name="Kuo A."/>
            <person name="Thoen E."/>
            <person name="Andreopoulos B."/>
            <person name="Lu D."/>
            <person name="Skrede I."/>
            <person name="Drula E."/>
            <person name="Henrissat B."/>
            <person name="Morin E."/>
            <person name="Kohler A."/>
            <person name="Barry K."/>
            <person name="LaButti K."/>
            <person name="Morin E."/>
            <person name="Salamov A."/>
            <person name="Lipzen A."/>
            <person name="Mereny Z."/>
            <person name="Hegedus B."/>
            <person name="Baldrian P."/>
            <person name="Stursova M."/>
            <person name="Weitz H."/>
            <person name="Taylor A."/>
            <person name="Grigoriev I.V."/>
            <person name="Nagy L.G."/>
            <person name="Martin F."/>
            <person name="Kauserud H."/>
        </authorList>
    </citation>
    <scope>NUCLEOTIDE SEQUENCE</scope>
    <source>
        <strain evidence="1">CBHHK188m</strain>
    </source>
</reference>
<proteinExistence type="predicted"/>